<dbReference type="AlphaFoldDB" id="A0A7S4A9N5"/>
<keyword evidence="2" id="KW-0812">Transmembrane</keyword>
<feature type="compositionally biased region" description="Basic and acidic residues" evidence="1">
    <location>
        <begin position="293"/>
        <end position="302"/>
    </location>
</feature>
<evidence type="ECO:0008006" key="4">
    <source>
        <dbReference type="Google" id="ProtNLM"/>
    </source>
</evidence>
<gene>
    <name evidence="3" type="ORF">PAUS00366_LOCUS1120</name>
</gene>
<proteinExistence type="predicted"/>
<feature type="transmembrane region" description="Helical" evidence="2">
    <location>
        <begin position="176"/>
        <end position="196"/>
    </location>
</feature>
<reference evidence="3" key="1">
    <citation type="submission" date="2021-01" db="EMBL/GenBank/DDBJ databases">
        <authorList>
            <person name="Corre E."/>
            <person name="Pelletier E."/>
            <person name="Niang G."/>
            <person name="Scheremetjew M."/>
            <person name="Finn R."/>
            <person name="Kale V."/>
            <person name="Holt S."/>
            <person name="Cochrane G."/>
            <person name="Meng A."/>
            <person name="Brown T."/>
            <person name="Cohen L."/>
        </authorList>
    </citation>
    <scope>NUCLEOTIDE SEQUENCE</scope>
    <source>
        <strain evidence="3">10249 10 AB</strain>
    </source>
</reference>
<keyword evidence="2" id="KW-0472">Membrane</keyword>
<dbReference type="EMBL" id="HBIX01001506">
    <property type="protein sequence ID" value="CAE0708400.1"/>
    <property type="molecule type" value="Transcribed_RNA"/>
</dbReference>
<feature type="region of interest" description="Disordered" evidence="1">
    <location>
        <begin position="261"/>
        <end position="302"/>
    </location>
</feature>
<evidence type="ECO:0000256" key="2">
    <source>
        <dbReference type="SAM" id="Phobius"/>
    </source>
</evidence>
<protein>
    <recommendedName>
        <fullName evidence="4">SEA domain-containing protein</fullName>
    </recommendedName>
</protein>
<feature type="region of interest" description="Disordered" evidence="1">
    <location>
        <begin position="200"/>
        <end position="238"/>
    </location>
</feature>
<sequence length="302" mass="33361">MLFIAIPFLVEVEVYRRELPSLSIQFNIEDSSSSKSPNLADYNELSDVSEEYLHGFLTSAFEDVPVRHDGTVLFVAVKDDDPFTVDFTLTLEFIIPGEVPTINFLLDKLREGLETETSQLFFISKLEEMSETNPFSGTDSYEVVSRPPMSVAELAVGGGGNNPQTDIIENKSKSNVLVSLLAGMGCVVFVGVGVLWKKTTSNQSGPSVSDQTFSLFDKSNKNDKSRSGSTGPYGADEETMTYLKSLRKRYTDRDEMEVSVSRESNIAAVEQTGSYDDEEDSMCDTVESGSAHRRNDIVDVEI</sequence>
<name>A0A7S4A9N5_9STRA</name>
<feature type="compositionally biased region" description="Polar residues" evidence="1">
    <location>
        <begin position="200"/>
        <end position="214"/>
    </location>
</feature>
<accession>A0A7S4A9N5</accession>
<evidence type="ECO:0000256" key="1">
    <source>
        <dbReference type="SAM" id="MobiDB-lite"/>
    </source>
</evidence>
<evidence type="ECO:0000313" key="3">
    <source>
        <dbReference type="EMBL" id="CAE0708400.1"/>
    </source>
</evidence>
<keyword evidence="2" id="KW-1133">Transmembrane helix</keyword>
<organism evidence="3">
    <name type="scientific">Pseudo-nitzschia australis</name>
    <dbReference type="NCBI Taxonomy" id="44445"/>
    <lineage>
        <taxon>Eukaryota</taxon>
        <taxon>Sar</taxon>
        <taxon>Stramenopiles</taxon>
        <taxon>Ochrophyta</taxon>
        <taxon>Bacillariophyta</taxon>
        <taxon>Bacillariophyceae</taxon>
        <taxon>Bacillariophycidae</taxon>
        <taxon>Bacillariales</taxon>
        <taxon>Bacillariaceae</taxon>
        <taxon>Pseudo-nitzschia</taxon>
    </lineage>
</organism>